<accession>A0A433J6Q9</accession>
<name>A0A433J6Q9_9PROT</name>
<evidence type="ECO:0000313" key="3">
    <source>
        <dbReference type="Proteomes" id="UP000280346"/>
    </source>
</evidence>
<dbReference type="EMBL" id="RZIJ01000013">
    <property type="protein sequence ID" value="RUQ68855.1"/>
    <property type="molecule type" value="Genomic_DNA"/>
</dbReference>
<gene>
    <name evidence="2" type="ORF">EJ913_16890</name>
</gene>
<dbReference type="InterPro" id="IPR011990">
    <property type="entry name" value="TPR-like_helical_dom_sf"/>
</dbReference>
<sequence>MDASEQPLEASADSRKLEIEKLLVLHRFEETKARLQAARAAFPENAWFAMMTGAVLQISGADEQDRSARMGRIRAKQISDDFEKAVTACTEAIRLGSKDWATYFYLGMAQQALGRSAEAAVALIKAYNCRPDVATGCRLLETVVAARGIDWGRKLYNDFTKSYAERNLPDRAFTETWATLLFEAGLGGEIEALGVDYHCARLSSVMDWAEKAGVALDFTDECEDIPVEDPSLIGGPPVTLFKGMVRSYRPYVCTASDAVVLSKSDMVLTPDGAALNDVAADSRYGRFIEFYHDKSVRRRRGEQILIDPQQHRITDLDEGIMLSGGASEHFGHWVPEFLCRLTFLVQHPDFAKLPIIVDEDMPGSHFDYLRQLVDNELVLLPSKSGFRCRRLVMAPPPTFFPVYWAVDHDIPTHEQGPFSPRCFRFLRDRIFASLPPSGARTRRIYLSRGKRHWRHLLNDAEIAEHLRTEGFETVFPEELSFVEQVRLFQDAEAIVAPSGSSLVNLIFADPSVKLLVLNQPNIFSLNGFYGPMRALGYDPKIVCGTEGDPSDKHAHFRIPLWRLREGLAQIGL</sequence>
<dbReference type="Proteomes" id="UP000280346">
    <property type="component" value="Unassembled WGS sequence"/>
</dbReference>
<dbReference type="SUPFAM" id="SSF48452">
    <property type="entry name" value="TPR-like"/>
    <property type="match status" value="1"/>
</dbReference>
<protein>
    <submittedName>
        <fullName evidence="2">Glycosyltransferase family 61 protein</fullName>
    </submittedName>
</protein>
<dbReference type="OrthoDB" id="7185280at2"/>
<proteinExistence type="predicted"/>
<dbReference type="Pfam" id="PF04577">
    <property type="entry name" value="Glyco_transf_61"/>
    <property type="match status" value="1"/>
</dbReference>
<dbReference type="InterPro" id="IPR049625">
    <property type="entry name" value="Glyco_transf_61_cat"/>
</dbReference>
<evidence type="ECO:0000259" key="1">
    <source>
        <dbReference type="Pfam" id="PF04577"/>
    </source>
</evidence>
<evidence type="ECO:0000313" key="2">
    <source>
        <dbReference type="EMBL" id="RUQ68855.1"/>
    </source>
</evidence>
<feature type="domain" description="Glycosyltransferase 61 catalytic" evidence="1">
    <location>
        <begin position="330"/>
        <end position="513"/>
    </location>
</feature>
<dbReference type="RefSeq" id="WP_126999949.1">
    <property type="nucleotide sequence ID" value="NZ_JBNPXW010000012.1"/>
</dbReference>
<comment type="caution">
    <text evidence="2">The sequence shown here is derived from an EMBL/GenBank/DDBJ whole genome shotgun (WGS) entry which is preliminary data.</text>
</comment>
<keyword evidence="3" id="KW-1185">Reference proteome</keyword>
<dbReference type="Gene3D" id="1.25.40.10">
    <property type="entry name" value="Tetratricopeptide repeat domain"/>
    <property type="match status" value="1"/>
</dbReference>
<reference evidence="2 3" key="1">
    <citation type="submission" date="2018-12" db="EMBL/GenBank/DDBJ databases">
        <authorList>
            <person name="Yang Y."/>
        </authorList>
    </citation>
    <scope>NUCLEOTIDE SEQUENCE [LARGE SCALE GENOMIC DNA]</scope>
    <source>
        <strain evidence="2 3">GSF71</strain>
    </source>
</reference>
<dbReference type="AlphaFoldDB" id="A0A433J6Q9"/>
<dbReference type="GO" id="GO:0016757">
    <property type="term" value="F:glycosyltransferase activity"/>
    <property type="evidence" value="ECO:0007669"/>
    <property type="project" value="InterPro"/>
</dbReference>
<keyword evidence="2" id="KW-0808">Transferase</keyword>
<organism evidence="2 3">
    <name type="scientific">Azospirillum doebereinerae</name>
    <dbReference type="NCBI Taxonomy" id="92933"/>
    <lineage>
        <taxon>Bacteria</taxon>
        <taxon>Pseudomonadati</taxon>
        <taxon>Pseudomonadota</taxon>
        <taxon>Alphaproteobacteria</taxon>
        <taxon>Rhodospirillales</taxon>
        <taxon>Azospirillaceae</taxon>
        <taxon>Azospirillum</taxon>
    </lineage>
</organism>